<proteinExistence type="predicted"/>
<evidence type="ECO:0000256" key="5">
    <source>
        <dbReference type="SAM" id="MobiDB-lite"/>
    </source>
</evidence>
<organism evidence="7 8">
    <name type="scientific">Microbispora cellulosiformans</name>
    <dbReference type="NCBI Taxonomy" id="2614688"/>
    <lineage>
        <taxon>Bacteria</taxon>
        <taxon>Bacillati</taxon>
        <taxon>Actinomycetota</taxon>
        <taxon>Actinomycetes</taxon>
        <taxon>Streptosporangiales</taxon>
        <taxon>Streptosporangiaceae</taxon>
        <taxon>Microbispora</taxon>
    </lineage>
</organism>
<dbReference type="PRINTS" id="PR00455">
    <property type="entry name" value="HTHTETR"/>
</dbReference>
<feature type="compositionally biased region" description="Basic and acidic residues" evidence="5">
    <location>
        <begin position="27"/>
        <end position="37"/>
    </location>
</feature>
<dbReference type="PANTHER" id="PTHR30055">
    <property type="entry name" value="HTH-TYPE TRANSCRIPTIONAL REGULATOR RUTR"/>
    <property type="match status" value="1"/>
</dbReference>
<evidence type="ECO:0000259" key="6">
    <source>
        <dbReference type="PROSITE" id="PS50977"/>
    </source>
</evidence>
<keyword evidence="2 4" id="KW-0238">DNA-binding</keyword>
<dbReference type="InterPro" id="IPR001647">
    <property type="entry name" value="HTH_TetR"/>
</dbReference>
<dbReference type="GO" id="GO:0003700">
    <property type="term" value="F:DNA-binding transcription factor activity"/>
    <property type="evidence" value="ECO:0007669"/>
    <property type="project" value="TreeGrafter"/>
</dbReference>
<dbReference type="InterPro" id="IPR009057">
    <property type="entry name" value="Homeodomain-like_sf"/>
</dbReference>
<feature type="DNA-binding region" description="H-T-H motif" evidence="4">
    <location>
        <begin position="75"/>
        <end position="94"/>
    </location>
</feature>
<gene>
    <name evidence="7" type="ORF">F5972_34660</name>
</gene>
<dbReference type="InterPro" id="IPR050109">
    <property type="entry name" value="HTH-type_TetR-like_transc_reg"/>
</dbReference>
<dbReference type="EMBL" id="VYTZ01000021">
    <property type="protein sequence ID" value="KAA9373719.1"/>
    <property type="molecule type" value="Genomic_DNA"/>
</dbReference>
<evidence type="ECO:0000256" key="3">
    <source>
        <dbReference type="ARBA" id="ARBA00023163"/>
    </source>
</evidence>
<dbReference type="GO" id="GO:0000976">
    <property type="term" value="F:transcription cis-regulatory region binding"/>
    <property type="evidence" value="ECO:0007669"/>
    <property type="project" value="TreeGrafter"/>
</dbReference>
<name>A0A5J5JRN1_9ACTN</name>
<dbReference type="SUPFAM" id="SSF46689">
    <property type="entry name" value="Homeodomain-like"/>
    <property type="match status" value="1"/>
</dbReference>
<feature type="region of interest" description="Disordered" evidence="5">
    <location>
        <begin position="18"/>
        <end position="43"/>
    </location>
</feature>
<dbReference type="Proteomes" id="UP000327011">
    <property type="component" value="Unassembled WGS sequence"/>
</dbReference>
<sequence>MSFRSLVHADRLDLVGGHMAKPGATARKREASPRGGEDPETLIDLDNPRLQTEAARSLAEAARELFAKKGFSATSVSDITDRAGMSVGSLYYHYGSKTNVYVAMWLEYQRSQEARARETVIAVRAAGVTNGLRLFLAGTRAYLLGAWEHRDVVRLVADGDTPPGFGLRMRRINQDWFRQNSTLLRDSANAPGHDDPLAVRAIVAIVTDAMGGICREVAACATREEAEELVARAIDVFARLANSPVENQFRPQTQQPSAYGVSVGDAGW</sequence>
<comment type="caution">
    <text evidence="7">The sequence shown here is derived from an EMBL/GenBank/DDBJ whole genome shotgun (WGS) entry which is preliminary data.</text>
</comment>
<protein>
    <submittedName>
        <fullName evidence="7">TetR/AcrR family transcriptional regulator</fullName>
    </submittedName>
</protein>
<dbReference type="Gene3D" id="1.10.357.10">
    <property type="entry name" value="Tetracycline Repressor, domain 2"/>
    <property type="match status" value="1"/>
</dbReference>
<accession>A0A5J5JRN1</accession>
<evidence type="ECO:0000313" key="7">
    <source>
        <dbReference type="EMBL" id="KAA9373719.1"/>
    </source>
</evidence>
<keyword evidence="3" id="KW-0804">Transcription</keyword>
<dbReference type="Pfam" id="PF00440">
    <property type="entry name" value="TetR_N"/>
    <property type="match status" value="1"/>
</dbReference>
<evidence type="ECO:0000313" key="8">
    <source>
        <dbReference type="Proteomes" id="UP000327011"/>
    </source>
</evidence>
<evidence type="ECO:0000256" key="4">
    <source>
        <dbReference type="PROSITE-ProRule" id="PRU00335"/>
    </source>
</evidence>
<evidence type="ECO:0000256" key="2">
    <source>
        <dbReference type="ARBA" id="ARBA00023125"/>
    </source>
</evidence>
<dbReference type="PANTHER" id="PTHR30055:SF234">
    <property type="entry name" value="HTH-TYPE TRANSCRIPTIONAL REGULATOR BETI"/>
    <property type="match status" value="1"/>
</dbReference>
<dbReference type="AlphaFoldDB" id="A0A5J5JRN1"/>
<keyword evidence="1" id="KW-0805">Transcription regulation</keyword>
<dbReference type="PROSITE" id="PS50977">
    <property type="entry name" value="HTH_TETR_2"/>
    <property type="match status" value="1"/>
</dbReference>
<keyword evidence="8" id="KW-1185">Reference proteome</keyword>
<reference evidence="7 8" key="1">
    <citation type="submission" date="2019-09" db="EMBL/GenBank/DDBJ databases">
        <title>Screening of Novel Bioactive Compounds from Soil-Associated.</title>
        <authorList>
            <person name="Gong X."/>
        </authorList>
    </citation>
    <scope>NUCLEOTIDE SEQUENCE [LARGE SCALE GENOMIC DNA]</scope>
    <source>
        <strain evidence="7 8">Gxj-6</strain>
    </source>
</reference>
<feature type="domain" description="HTH tetR-type" evidence="6">
    <location>
        <begin position="52"/>
        <end position="112"/>
    </location>
</feature>
<evidence type="ECO:0000256" key="1">
    <source>
        <dbReference type="ARBA" id="ARBA00023015"/>
    </source>
</evidence>